<evidence type="ECO:0000256" key="8">
    <source>
        <dbReference type="ARBA" id="ARBA00022833"/>
    </source>
</evidence>
<feature type="binding site" evidence="15">
    <location>
        <position position="83"/>
    </location>
    <ligand>
        <name>Zn(2+)</name>
        <dbReference type="ChEBI" id="CHEBI:29105"/>
        <note>catalytic</note>
    </ligand>
</feature>
<evidence type="ECO:0000256" key="2">
    <source>
        <dbReference type="ARBA" id="ARBA00004882"/>
    </source>
</evidence>
<dbReference type="EC" id="1.1.1.193" evidence="12"/>
<feature type="binding site" evidence="14">
    <location>
        <position position="208"/>
    </location>
    <ligand>
        <name>NADP(+)</name>
        <dbReference type="ChEBI" id="CHEBI:58349"/>
    </ligand>
</feature>
<feature type="binding site" evidence="14">
    <location>
        <position position="178"/>
    </location>
    <ligand>
        <name>NADP(+)</name>
        <dbReference type="ChEBI" id="CHEBI:58349"/>
    </ligand>
</feature>
<comment type="similarity">
    <text evidence="4 12">In the N-terminal section; belongs to the cytidine and deoxycytidylate deaminase family.</text>
</comment>
<evidence type="ECO:0000256" key="1">
    <source>
        <dbReference type="ARBA" id="ARBA00002151"/>
    </source>
</evidence>
<dbReference type="SUPFAM" id="SSF53597">
    <property type="entry name" value="Dihydrofolate reductase-like"/>
    <property type="match status" value="1"/>
</dbReference>
<feature type="binding site" evidence="14">
    <location>
        <position position="303"/>
    </location>
    <ligand>
        <name>substrate</name>
    </ligand>
</feature>
<proteinExistence type="inferred from homology"/>
<evidence type="ECO:0000256" key="15">
    <source>
        <dbReference type="PIRSR" id="PIRSR006769-3"/>
    </source>
</evidence>
<comment type="catalytic activity">
    <reaction evidence="12">
        <text>2,5-diamino-6-hydroxy-4-(5-phosphoribosylamino)-pyrimidine + H2O + H(+) = 5-amino-6-(5-phospho-D-ribosylamino)uracil + NH4(+)</text>
        <dbReference type="Rhea" id="RHEA:21868"/>
        <dbReference type="ChEBI" id="CHEBI:15377"/>
        <dbReference type="ChEBI" id="CHEBI:15378"/>
        <dbReference type="ChEBI" id="CHEBI:28938"/>
        <dbReference type="ChEBI" id="CHEBI:58453"/>
        <dbReference type="ChEBI" id="CHEBI:58614"/>
        <dbReference type="EC" id="3.5.4.26"/>
    </reaction>
</comment>
<evidence type="ECO:0000256" key="3">
    <source>
        <dbReference type="ARBA" id="ARBA00004910"/>
    </source>
</evidence>
<dbReference type="EC" id="3.5.4.26" evidence="12"/>
<dbReference type="PANTHER" id="PTHR38011:SF7">
    <property type="entry name" value="2,5-DIAMINO-6-RIBOSYLAMINO-4(3H)-PYRIMIDINONE 5'-PHOSPHATE REDUCTASE"/>
    <property type="match status" value="1"/>
</dbReference>
<keyword evidence="12" id="KW-0378">Hydrolase</keyword>
<dbReference type="GO" id="GO:0050661">
    <property type="term" value="F:NADP binding"/>
    <property type="evidence" value="ECO:0007669"/>
    <property type="project" value="InterPro"/>
</dbReference>
<feature type="binding site" evidence="14">
    <location>
        <begin position="305"/>
        <end position="311"/>
    </location>
    <ligand>
        <name>NADP(+)</name>
        <dbReference type="ChEBI" id="CHEBI:58349"/>
    </ligand>
</feature>
<evidence type="ECO:0000256" key="11">
    <source>
        <dbReference type="ARBA" id="ARBA00023268"/>
    </source>
</evidence>
<evidence type="ECO:0000313" key="18">
    <source>
        <dbReference type="Proteomes" id="UP000233332"/>
    </source>
</evidence>
<feature type="domain" description="CMP/dCMP-type deaminase" evidence="16">
    <location>
        <begin position="8"/>
        <end position="130"/>
    </location>
</feature>
<dbReference type="Pfam" id="PF01872">
    <property type="entry name" value="RibD_C"/>
    <property type="match status" value="1"/>
</dbReference>
<feature type="binding site" evidence="14">
    <location>
        <position position="176"/>
    </location>
    <ligand>
        <name>substrate</name>
    </ligand>
</feature>
<evidence type="ECO:0000256" key="4">
    <source>
        <dbReference type="ARBA" id="ARBA00005259"/>
    </source>
</evidence>
<dbReference type="Gene3D" id="3.40.430.10">
    <property type="entry name" value="Dihydrofolate Reductase, subunit A"/>
    <property type="match status" value="1"/>
</dbReference>
<dbReference type="GO" id="GO:0008270">
    <property type="term" value="F:zinc ion binding"/>
    <property type="evidence" value="ECO:0007669"/>
    <property type="project" value="InterPro"/>
</dbReference>
<dbReference type="SUPFAM" id="SSF53927">
    <property type="entry name" value="Cytidine deaminase-like"/>
    <property type="match status" value="1"/>
</dbReference>
<evidence type="ECO:0000256" key="9">
    <source>
        <dbReference type="ARBA" id="ARBA00022857"/>
    </source>
</evidence>
<dbReference type="InterPro" id="IPR002125">
    <property type="entry name" value="CMP_dCMP_dom"/>
</dbReference>
<organism evidence="17 18">
    <name type="scientific">Thalassospira lohafexi</name>
    <dbReference type="NCBI Taxonomy" id="744227"/>
    <lineage>
        <taxon>Bacteria</taxon>
        <taxon>Pseudomonadati</taxon>
        <taxon>Pseudomonadota</taxon>
        <taxon>Alphaproteobacteria</taxon>
        <taxon>Rhodospirillales</taxon>
        <taxon>Thalassospiraceae</taxon>
        <taxon>Thalassospira</taxon>
    </lineage>
</organism>
<keyword evidence="8 12" id="KW-0862">Zinc</keyword>
<evidence type="ECO:0000256" key="14">
    <source>
        <dbReference type="PIRSR" id="PIRSR006769-2"/>
    </source>
</evidence>
<dbReference type="RefSeq" id="WP_101300529.1">
    <property type="nucleotide sequence ID" value="NZ_NXGX01000002.1"/>
</dbReference>
<dbReference type="AlphaFoldDB" id="A0A2N3L9J3"/>
<evidence type="ECO:0000256" key="13">
    <source>
        <dbReference type="PIRSR" id="PIRSR006769-1"/>
    </source>
</evidence>
<feature type="binding site" evidence="15">
    <location>
        <position position="92"/>
    </location>
    <ligand>
        <name>Zn(2+)</name>
        <dbReference type="ChEBI" id="CHEBI:29105"/>
        <note>catalytic</note>
    </ligand>
</feature>
<feature type="binding site" evidence="14">
    <location>
        <position position="212"/>
    </location>
    <ligand>
        <name>substrate</name>
    </ligand>
</feature>
<comment type="pathway">
    <text evidence="2 12">Cofactor biosynthesis; riboflavin biosynthesis; 5-amino-6-(D-ribitylamino)uracil from GTP: step 2/4.</text>
</comment>
<feature type="binding site" evidence="14">
    <location>
        <position position="204"/>
    </location>
    <ligand>
        <name>NADP(+)</name>
        <dbReference type="ChEBI" id="CHEBI:58349"/>
    </ligand>
</feature>
<evidence type="ECO:0000256" key="7">
    <source>
        <dbReference type="ARBA" id="ARBA00022723"/>
    </source>
</evidence>
<evidence type="ECO:0000256" key="10">
    <source>
        <dbReference type="ARBA" id="ARBA00023002"/>
    </source>
</evidence>
<feature type="binding site" evidence="14">
    <location>
        <position position="192"/>
    </location>
    <ligand>
        <name>substrate</name>
    </ligand>
</feature>
<reference evidence="17 18" key="1">
    <citation type="submission" date="2017-09" db="EMBL/GenBank/DDBJ databases">
        <title>Biodiversity and function of Thalassospira species in the particle-attached aromatic-hydrocarbon-degrading consortia from the surface seawater of the China South Sea.</title>
        <authorList>
            <person name="Dong C."/>
            <person name="Lai Q."/>
            <person name="Shao Z."/>
        </authorList>
    </citation>
    <scope>NUCLEOTIDE SEQUENCE [LARGE SCALE GENOMIC DNA]</scope>
    <source>
        <strain evidence="17 18">139Z-12</strain>
    </source>
</reference>
<dbReference type="InterPro" id="IPR011549">
    <property type="entry name" value="RibD_C"/>
</dbReference>
<gene>
    <name evidence="17" type="primary">ribD</name>
    <name evidence="17" type="ORF">COO92_05535</name>
</gene>
<dbReference type="PANTHER" id="PTHR38011">
    <property type="entry name" value="DIHYDROFOLATE REDUCTASE FAMILY PROTEIN (AFU_ORTHOLOGUE AFUA_8G06820)"/>
    <property type="match status" value="1"/>
</dbReference>
<dbReference type="InterPro" id="IPR002734">
    <property type="entry name" value="RibDG_C"/>
</dbReference>
<dbReference type="UniPathway" id="UPA00275">
    <property type="reaction ID" value="UER00401"/>
</dbReference>
<dbReference type="CDD" id="cd01284">
    <property type="entry name" value="Riboflavin_deaminase-reductase"/>
    <property type="match status" value="1"/>
</dbReference>
<keyword evidence="10 12" id="KW-0560">Oxidoreductase</keyword>
<evidence type="ECO:0000259" key="16">
    <source>
        <dbReference type="PROSITE" id="PS51747"/>
    </source>
</evidence>
<dbReference type="PROSITE" id="PS00903">
    <property type="entry name" value="CYT_DCMP_DEAMINASES_1"/>
    <property type="match status" value="1"/>
</dbReference>
<dbReference type="InterPro" id="IPR004794">
    <property type="entry name" value="Eubact_RibD"/>
</dbReference>
<feature type="active site" description="Proton donor" evidence="13">
    <location>
        <position position="60"/>
    </location>
</feature>
<dbReference type="GO" id="GO:0008703">
    <property type="term" value="F:5-amino-6-(5-phosphoribosylamino)uracil reductase activity"/>
    <property type="evidence" value="ECO:0007669"/>
    <property type="project" value="UniProtKB-EC"/>
</dbReference>
<evidence type="ECO:0000313" key="17">
    <source>
        <dbReference type="EMBL" id="PKR59495.1"/>
    </source>
</evidence>
<dbReference type="PIRSF" id="PIRSF006769">
    <property type="entry name" value="RibD"/>
    <property type="match status" value="1"/>
</dbReference>
<keyword evidence="7 12" id="KW-0479">Metal-binding</keyword>
<keyword evidence="11" id="KW-0511">Multifunctional enzyme</keyword>
<dbReference type="GO" id="GO:0009231">
    <property type="term" value="P:riboflavin biosynthetic process"/>
    <property type="evidence" value="ECO:0007669"/>
    <property type="project" value="UniProtKB-UniPathway"/>
</dbReference>
<comment type="cofactor">
    <cofactor evidence="12 15">
        <name>Zn(2+)</name>
        <dbReference type="ChEBI" id="CHEBI:29105"/>
    </cofactor>
    <text evidence="12 15">Binds 1 zinc ion.</text>
</comment>
<name>A0A2N3L9J3_9PROT</name>
<dbReference type="Pfam" id="PF00383">
    <property type="entry name" value="dCMP_cyt_deam_1"/>
    <property type="match status" value="1"/>
</dbReference>
<dbReference type="InterPro" id="IPR016192">
    <property type="entry name" value="APOBEC/CMP_deaminase_Zn-bd"/>
</dbReference>
<comment type="similarity">
    <text evidence="5 12">In the C-terminal section; belongs to the HTP reductase family.</text>
</comment>
<evidence type="ECO:0000256" key="5">
    <source>
        <dbReference type="ARBA" id="ARBA00007417"/>
    </source>
</evidence>
<dbReference type="NCBIfam" id="TIGR00326">
    <property type="entry name" value="eubact_ribD"/>
    <property type="match status" value="1"/>
</dbReference>
<dbReference type="InterPro" id="IPR050765">
    <property type="entry name" value="Riboflavin_Biosynth_HTPR"/>
</dbReference>
<dbReference type="InterPro" id="IPR016193">
    <property type="entry name" value="Cytidine_deaminase-like"/>
</dbReference>
<dbReference type="InterPro" id="IPR024072">
    <property type="entry name" value="DHFR-like_dom_sf"/>
</dbReference>
<comment type="function">
    <text evidence="1 12">Converts 2,5-diamino-6-(ribosylamino)-4(3h)-pyrimidinone 5'-phosphate into 5-amino-6-(ribosylamino)-2,4(1h,3h)-pyrimidinedione 5'-phosphate.</text>
</comment>
<comment type="pathway">
    <text evidence="3 12">Cofactor biosynthesis; riboflavin biosynthesis; 5-amino-6-(D-ribitylamino)uracil from GTP: step 3/4.</text>
</comment>
<feature type="binding site" evidence="14">
    <location>
        <position position="215"/>
    </location>
    <ligand>
        <name>substrate</name>
    </ligand>
</feature>
<evidence type="ECO:0000256" key="6">
    <source>
        <dbReference type="ARBA" id="ARBA00022619"/>
    </source>
</evidence>
<evidence type="ECO:0000256" key="12">
    <source>
        <dbReference type="PIRNR" id="PIRNR006769"/>
    </source>
</evidence>
<dbReference type="GO" id="GO:0008835">
    <property type="term" value="F:diaminohydroxyphosphoribosylaminopyrimidine deaminase activity"/>
    <property type="evidence" value="ECO:0007669"/>
    <property type="project" value="UniProtKB-EC"/>
</dbReference>
<keyword evidence="6 12" id="KW-0686">Riboflavin biosynthesis</keyword>
<comment type="caution">
    <text evidence="17">The sequence shown here is derived from an EMBL/GenBank/DDBJ whole genome shotgun (WGS) entry which is preliminary data.</text>
</comment>
<comment type="catalytic activity">
    <reaction evidence="12">
        <text>5-amino-6-(5-phospho-D-ribitylamino)uracil + NADP(+) = 5-amino-6-(5-phospho-D-ribosylamino)uracil + NADPH + H(+)</text>
        <dbReference type="Rhea" id="RHEA:17845"/>
        <dbReference type="ChEBI" id="CHEBI:15378"/>
        <dbReference type="ChEBI" id="CHEBI:57783"/>
        <dbReference type="ChEBI" id="CHEBI:58349"/>
        <dbReference type="ChEBI" id="CHEBI:58421"/>
        <dbReference type="ChEBI" id="CHEBI:58453"/>
        <dbReference type="EC" id="1.1.1.193"/>
    </reaction>
</comment>
<keyword evidence="9 12" id="KW-0521">NADP</keyword>
<protein>
    <recommendedName>
        <fullName evidence="12">Riboflavin biosynthesis protein RibD</fullName>
    </recommendedName>
    <domain>
        <recommendedName>
            <fullName evidence="12">Diaminohydroxyphosphoribosylaminopyrimidine deaminase</fullName>
            <shortName evidence="12">DRAP deaminase</shortName>
            <ecNumber evidence="12">3.5.4.26</ecNumber>
        </recommendedName>
        <alternativeName>
            <fullName evidence="12">Riboflavin-specific deaminase</fullName>
        </alternativeName>
    </domain>
    <domain>
        <recommendedName>
            <fullName evidence="12">5-amino-6-(5-phosphoribosylamino)uracil reductase</fullName>
            <ecNumber evidence="12">1.1.1.193</ecNumber>
        </recommendedName>
        <alternativeName>
            <fullName evidence="12">HTP reductase</fullName>
        </alternativeName>
    </domain>
</protein>
<accession>A0A2N3L9J3</accession>
<sequence>MTAPAFTEDDRHFMRVALSLSKRGLGNVWPNPAVGCVLVSPDGVAVGRGHTQPGGRPHAERVALDMAGSLAKGATAYVTLEPCSHFGKSPPCASGLIDAGVSRVVSALEDPDARVSGRGHQMLRDAGINVDVGLLGDDARRLNEGFLSRVERHRPFVTLKLASTLDARSATARGESQWITGTEARAHGHLLRASHDAILVGASTVVADDPTLTCRLAGREHQSPVRVILDRTGAVPASAKLVQTANEVPTWLVVSDDHFAELSEKFKETSVKVIAAGCADDHLNLHDVMRKLADLGLTRILVESGGNLAAGLLKADVVDRVIHFVAPAMIGDDGKAMVASLGVKQLSDMPRFERVSVREIGEDIVVTYDNKTD</sequence>
<dbReference type="PROSITE" id="PS51747">
    <property type="entry name" value="CYT_DCMP_DEAMINASES_2"/>
    <property type="match status" value="1"/>
</dbReference>
<dbReference type="Proteomes" id="UP000233332">
    <property type="component" value="Unassembled WGS sequence"/>
</dbReference>
<feature type="binding site" evidence="14">
    <location>
        <position position="162"/>
    </location>
    <ligand>
        <name>NADP(+)</name>
        <dbReference type="ChEBI" id="CHEBI:58349"/>
    </ligand>
</feature>
<dbReference type="Gene3D" id="3.40.140.10">
    <property type="entry name" value="Cytidine Deaminase, domain 2"/>
    <property type="match status" value="1"/>
</dbReference>
<dbReference type="EMBL" id="NXGX01000002">
    <property type="protein sequence ID" value="PKR59495.1"/>
    <property type="molecule type" value="Genomic_DNA"/>
</dbReference>
<dbReference type="NCBIfam" id="TIGR00227">
    <property type="entry name" value="ribD_Cterm"/>
    <property type="match status" value="1"/>
</dbReference>
<keyword evidence="18" id="KW-1185">Reference proteome</keyword>
<feature type="binding site" evidence="15">
    <location>
        <position position="58"/>
    </location>
    <ligand>
        <name>Zn(2+)</name>
        <dbReference type="ChEBI" id="CHEBI:29105"/>
        <note>catalytic</note>
    </ligand>
</feature>